<evidence type="ECO:0000256" key="3">
    <source>
        <dbReference type="ARBA" id="ARBA00022833"/>
    </source>
</evidence>
<dbReference type="SUPFAM" id="SSF51316">
    <property type="entry name" value="Mss4-like"/>
    <property type="match status" value="1"/>
</dbReference>
<gene>
    <name evidence="6" type="ORF">B0A49_05192</name>
</gene>
<keyword evidence="3" id="KW-0862">Zinc</keyword>
<dbReference type="PANTHER" id="PTHR33337:SF33">
    <property type="entry name" value="CENP-V_GFA DOMAIN-CONTAINING PROTEIN"/>
    <property type="match status" value="1"/>
</dbReference>
<keyword evidence="7" id="KW-1185">Reference proteome</keyword>
<accession>A0A4U0X7U1</accession>
<evidence type="ECO:0000313" key="7">
    <source>
        <dbReference type="Proteomes" id="UP000308768"/>
    </source>
</evidence>
<dbReference type="Proteomes" id="UP000308768">
    <property type="component" value="Unassembled WGS sequence"/>
</dbReference>
<feature type="domain" description="CENP-V/GFA" evidence="5">
    <location>
        <begin position="17"/>
        <end position="102"/>
    </location>
</feature>
<protein>
    <recommendedName>
        <fullName evidence="5">CENP-V/GFA domain-containing protein</fullName>
    </recommendedName>
</protein>
<name>A0A4U0X7U1_9PEZI</name>
<dbReference type="OrthoDB" id="406544at2759"/>
<evidence type="ECO:0000256" key="2">
    <source>
        <dbReference type="ARBA" id="ARBA00022723"/>
    </source>
</evidence>
<keyword evidence="4" id="KW-0456">Lyase</keyword>
<dbReference type="Pfam" id="PF04828">
    <property type="entry name" value="GFA"/>
    <property type="match status" value="1"/>
</dbReference>
<dbReference type="InterPro" id="IPR006913">
    <property type="entry name" value="CENP-V/GFA"/>
</dbReference>
<dbReference type="GO" id="GO:0016846">
    <property type="term" value="F:carbon-sulfur lyase activity"/>
    <property type="evidence" value="ECO:0007669"/>
    <property type="project" value="InterPro"/>
</dbReference>
<dbReference type="InterPro" id="IPR011057">
    <property type="entry name" value="Mss4-like_sf"/>
</dbReference>
<dbReference type="PANTHER" id="PTHR33337">
    <property type="entry name" value="GFA DOMAIN-CONTAINING PROTEIN"/>
    <property type="match status" value="1"/>
</dbReference>
<dbReference type="Gene3D" id="3.90.1590.10">
    <property type="entry name" value="glutathione-dependent formaldehyde- activating enzyme (gfa)"/>
    <property type="match status" value="1"/>
</dbReference>
<organism evidence="6 7">
    <name type="scientific">Cryomyces minteri</name>
    <dbReference type="NCBI Taxonomy" id="331657"/>
    <lineage>
        <taxon>Eukaryota</taxon>
        <taxon>Fungi</taxon>
        <taxon>Dikarya</taxon>
        <taxon>Ascomycota</taxon>
        <taxon>Pezizomycotina</taxon>
        <taxon>Dothideomycetes</taxon>
        <taxon>Dothideomycetes incertae sedis</taxon>
        <taxon>Cryomyces</taxon>
    </lineage>
</organism>
<dbReference type="AlphaFoldDB" id="A0A4U0X7U1"/>
<evidence type="ECO:0000256" key="4">
    <source>
        <dbReference type="ARBA" id="ARBA00023239"/>
    </source>
</evidence>
<keyword evidence="2" id="KW-0479">Metal-binding</keyword>
<dbReference type="GO" id="GO:0046872">
    <property type="term" value="F:metal ion binding"/>
    <property type="evidence" value="ECO:0007669"/>
    <property type="project" value="UniProtKB-KW"/>
</dbReference>
<dbReference type="STRING" id="331657.A0A4U0X7U1"/>
<comment type="caution">
    <text evidence="6">The sequence shown here is derived from an EMBL/GenBank/DDBJ whole genome shotgun (WGS) entry which is preliminary data.</text>
</comment>
<sequence>MPKFDAKAPFPIEGGCDCRHRETGSAFVLNAIIERDHISYVAAEPEMATIPSESGAGQLIARCPKCYVAIWSNYSRGPLRCVRVGTLDQPDCCPPNVHIFTASKQAWVVLPEGALAVEGNYERKDVWSKESLERNEALLERAREEEVEAK</sequence>
<proteinExistence type="inferred from homology"/>
<evidence type="ECO:0000313" key="6">
    <source>
        <dbReference type="EMBL" id="TKA71163.1"/>
    </source>
</evidence>
<dbReference type="EMBL" id="NAJN01000589">
    <property type="protein sequence ID" value="TKA71163.1"/>
    <property type="molecule type" value="Genomic_DNA"/>
</dbReference>
<evidence type="ECO:0000256" key="1">
    <source>
        <dbReference type="ARBA" id="ARBA00005495"/>
    </source>
</evidence>
<evidence type="ECO:0000259" key="5">
    <source>
        <dbReference type="Pfam" id="PF04828"/>
    </source>
</evidence>
<reference evidence="6 7" key="1">
    <citation type="submission" date="2017-03" db="EMBL/GenBank/DDBJ databases">
        <title>Genomes of endolithic fungi from Antarctica.</title>
        <authorList>
            <person name="Coleine C."/>
            <person name="Masonjones S."/>
            <person name="Stajich J.E."/>
        </authorList>
    </citation>
    <scope>NUCLEOTIDE SEQUENCE [LARGE SCALE GENOMIC DNA]</scope>
    <source>
        <strain evidence="6 7">CCFEE 5187</strain>
    </source>
</reference>
<comment type="similarity">
    <text evidence="1">Belongs to the Gfa family.</text>
</comment>